<reference evidence="13" key="1">
    <citation type="submission" date="2011-07" db="EMBL/GenBank/DDBJ databases">
        <authorList>
            <consortium name="Caenorhabditis brenneri Sequencing and Analysis Consortium"/>
            <person name="Wilson R.K."/>
        </authorList>
    </citation>
    <scope>NUCLEOTIDE SEQUENCE [LARGE SCALE GENOMIC DNA]</scope>
    <source>
        <strain evidence="13">PB2801</strain>
    </source>
</reference>
<dbReference type="PRINTS" id="PR00114">
    <property type="entry name" value="STPHPHTASE"/>
</dbReference>
<keyword evidence="2" id="KW-0479">Metal-binding</keyword>
<feature type="compositionally biased region" description="Basic and acidic residues" evidence="9">
    <location>
        <begin position="1215"/>
        <end position="1254"/>
    </location>
</feature>
<dbReference type="STRING" id="135651.G0NHC5"/>
<feature type="compositionally biased region" description="Basic residues" evidence="9">
    <location>
        <begin position="1255"/>
        <end position="1275"/>
    </location>
</feature>
<dbReference type="InterPro" id="IPR006186">
    <property type="entry name" value="Ser/Thr-sp_prot-phosphatase"/>
</dbReference>
<evidence type="ECO:0000313" key="13">
    <source>
        <dbReference type="Proteomes" id="UP000008068"/>
    </source>
</evidence>
<feature type="compositionally biased region" description="Acidic residues" evidence="9">
    <location>
        <begin position="358"/>
        <end position="371"/>
    </location>
</feature>
<keyword evidence="5" id="KW-0464">Manganese</keyword>
<dbReference type="OrthoDB" id="5905743at2759"/>
<evidence type="ECO:0000256" key="2">
    <source>
        <dbReference type="ARBA" id="ARBA00022723"/>
    </source>
</evidence>
<dbReference type="Proteomes" id="UP000008068">
    <property type="component" value="Unassembled WGS sequence"/>
</dbReference>
<keyword evidence="13" id="KW-1185">Reference proteome</keyword>
<keyword evidence="10" id="KW-0472">Membrane</keyword>
<dbReference type="GO" id="GO:0004722">
    <property type="term" value="F:protein serine/threonine phosphatase activity"/>
    <property type="evidence" value="ECO:0007669"/>
    <property type="project" value="UniProtKB-EC"/>
</dbReference>
<evidence type="ECO:0000256" key="3">
    <source>
        <dbReference type="ARBA" id="ARBA00022801"/>
    </source>
</evidence>
<dbReference type="Gene3D" id="3.60.21.10">
    <property type="match status" value="1"/>
</dbReference>
<comment type="catalytic activity">
    <reaction evidence="6">
        <text>O-phospho-L-seryl-[protein] + H2O = L-seryl-[protein] + phosphate</text>
        <dbReference type="Rhea" id="RHEA:20629"/>
        <dbReference type="Rhea" id="RHEA-COMP:9863"/>
        <dbReference type="Rhea" id="RHEA-COMP:11604"/>
        <dbReference type="ChEBI" id="CHEBI:15377"/>
        <dbReference type="ChEBI" id="CHEBI:29999"/>
        <dbReference type="ChEBI" id="CHEBI:43474"/>
        <dbReference type="ChEBI" id="CHEBI:83421"/>
        <dbReference type="EC" id="3.1.3.16"/>
    </reaction>
</comment>
<dbReference type="CDD" id="cd00144">
    <property type="entry name" value="MPP_PPP_family"/>
    <property type="match status" value="1"/>
</dbReference>
<organism evidence="13">
    <name type="scientific">Caenorhabditis brenneri</name>
    <name type="common">Nematode worm</name>
    <dbReference type="NCBI Taxonomy" id="135651"/>
    <lineage>
        <taxon>Eukaryota</taxon>
        <taxon>Metazoa</taxon>
        <taxon>Ecdysozoa</taxon>
        <taxon>Nematoda</taxon>
        <taxon>Chromadorea</taxon>
        <taxon>Rhabditida</taxon>
        <taxon>Rhabditina</taxon>
        <taxon>Rhabditomorpha</taxon>
        <taxon>Rhabditoidea</taxon>
        <taxon>Rhabditidae</taxon>
        <taxon>Peloderinae</taxon>
        <taxon>Caenorhabditis</taxon>
    </lineage>
</organism>
<accession>G0NHC5</accession>
<evidence type="ECO:0000256" key="8">
    <source>
        <dbReference type="RuleBase" id="RU004273"/>
    </source>
</evidence>
<dbReference type="SUPFAM" id="SSF56300">
    <property type="entry name" value="Metallo-dependent phosphatases"/>
    <property type="match status" value="1"/>
</dbReference>
<evidence type="ECO:0000256" key="10">
    <source>
        <dbReference type="SAM" id="Phobius"/>
    </source>
</evidence>
<dbReference type="EMBL" id="GL379884">
    <property type="protein sequence ID" value="EGT60425.1"/>
    <property type="molecule type" value="Genomic_DNA"/>
</dbReference>
<evidence type="ECO:0000256" key="5">
    <source>
        <dbReference type="ARBA" id="ARBA00023211"/>
    </source>
</evidence>
<dbReference type="eggNOG" id="KOG0374">
    <property type="taxonomic scope" value="Eukaryota"/>
</dbReference>
<dbReference type="GO" id="GO:0005737">
    <property type="term" value="C:cytoplasm"/>
    <property type="evidence" value="ECO:0007669"/>
    <property type="project" value="TreeGrafter"/>
</dbReference>
<feature type="transmembrane region" description="Helical" evidence="10">
    <location>
        <begin position="1162"/>
        <end position="1185"/>
    </location>
</feature>
<keyword evidence="3 8" id="KW-0378">Hydrolase</keyword>
<name>G0NHC5_CAEBE</name>
<dbReference type="PANTHER" id="PTHR11668">
    <property type="entry name" value="SERINE/THREONINE PROTEIN PHOSPHATASE"/>
    <property type="match status" value="1"/>
</dbReference>
<dbReference type="HOGENOM" id="CLU_247966_0_0_1"/>
<evidence type="ECO:0000256" key="9">
    <source>
        <dbReference type="SAM" id="MobiDB-lite"/>
    </source>
</evidence>
<evidence type="ECO:0000313" key="12">
    <source>
        <dbReference type="EMBL" id="EGT60425.1"/>
    </source>
</evidence>
<feature type="domain" description="Serine/threonine specific protein phosphatases" evidence="11">
    <location>
        <begin position="145"/>
        <end position="150"/>
    </location>
</feature>
<feature type="region of interest" description="Disordered" evidence="9">
    <location>
        <begin position="1194"/>
        <end position="1281"/>
    </location>
</feature>
<keyword evidence="10" id="KW-1133">Transmembrane helix</keyword>
<protein>
    <recommendedName>
        <fullName evidence="8">Serine/threonine-protein phosphatase</fullName>
        <ecNumber evidence="8">3.1.3.16</ecNumber>
    </recommendedName>
</protein>
<proteinExistence type="inferred from homology"/>
<keyword evidence="10" id="KW-0812">Transmembrane</keyword>
<dbReference type="PANTHER" id="PTHR11668:SF300">
    <property type="entry name" value="SERINE_THREONINE-PROTEIN PHOSPHATASE"/>
    <property type="match status" value="1"/>
</dbReference>
<dbReference type="GO" id="GO:0005634">
    <property type="term" value="C:nucleus"/>
    <property type="evidence" value="ECO:0007669"/>
    <property type="project" value="TreeGrafter"/>
</dbReference>
<evidence type="ECO:0000256" key="1">
    <source>
        <dbReference type="ARBA" id="ARBA00001936"/>
    </source>
</evidence>
<dbReference type="PROSITE" id="PS00125">
    <property type="entry name" value="SER_THR_PHOSPHATASE"/>
    <property type="match status" value="1"/>
</dbReference>
<dbReference type="SMART" id="SM00156">
    <property type="entry name" value="PP2Ac"/>
    <property type="match status" value="1"/>
</dbReference>
<dbReference type="Pfam" id="PF00149">
    <property type="entry name" value="Metallophos"/>
    <property type="match status" value="1"/>
</dbReference>
<comment type="cofactor">
    <cofactor evidence="1">
        <name>Mn(2+)</name>
        <dbReference type="ChEBI" id="CHEBI:29035"/>
    </cofactor>
</comment>
<comment type="similarity">
    <text evidence="8">Belongs to the PPP phosphatase family.</text>
</comment>
<evidence type="ECO:0000256" key="6">
    <source>
        <dbReference type="ARBA" id="ARBA00047761"/>
    </source>
</evidence>
<dbReference type="EC" id="3.1.3.16" evidence="8"/>
<keyword evidence="4" id="KW-0904">Protein phosphatase</keyword>
<comment type="catalytic activity">
    <reaction evidence="7 8">
        <text>O-phospho-L-threonyl-[protein] + H2O = L-threonyl-[protein] + phosphate</text>
        <dbReference type="Rhea" id="RHEA:47004"/>
        <dbReference type="Rhea" id="RHEA-COMP:11060"/>
        <dbReference type="Rhea" id="RHEA-COMP:11605"/>
        <dbReference type="ChEBI" id="CHEBI:15377"/>
        <dbReference type="ChEBI" id="CHEBI:30013"/>
        <dbReference type="ChEBI" id="CHEBI:43474"/>
        <dbReference type="ChEBI" id="CHEBI:61977"/>
        <dbReference type="EC" id="3.1.3.16"/>
    </reaction>
</comment>
<feature type="compositionally biased region" description="Low complexity" evidence="9">
    <location>
        <begin position="1198"/>
        <end position="1212"/>
    </location>
</feature>
<dbReference type="InterPro" id="IPR029052">
    <property type="entry name" value="Metallo-depent_PP-like"/>
</dbReference>
<dbReference type="InParanoid" id="G0NHC5"/>
<gene>
    <name evidence="12" type="ORF">CAEBREN_29002</name>
</gene>
<feature type="region of interest" description="Disordered" evidence="9">
    <location>
        <begin position="356"/>
        <end position="376"/>
    </location>
</feature>
<dbReference type="GO" id="GO:0046872">
    <property type="term" value="F:metal ion binding"/>
    <property type="evidence" value="ECO:0007669"/>
    <property type="project" value="UniProtKB-KW"/>
</dbReference>
<evidence type="ECO:0000256" key="7">
    <source>
        <dbReference type="ARBA" id="ARBA00048336"/>
    </source>
</evidence>
<evidence type="ECO:0000259" key="11">
    <source>
        <dbReference type="PROSITE" id="PS00125"/>
    </source>
</evidence>
<evidence type="ECO:0000256" key="4">
    <source>
        <dbReference type="ARBA" id="ARBA00022912"/>
    </source>
</evidence>
<dbReference type="InterPro" id="IPR004843">
    <property type="entry name" value="Calcineurin-like_PHP"/>
</dbReference>
<sequence>MARREFLYEFNAQNEWEWPETVRDILRYVVDLLTTHYRDPTVLPPIEVQLLILDLIKKAYALQGFAAIDVDGPTFIFGDLHGGYSYFFRQLSRVWYVHKKGGGYLRRDVRIVLLGDIVDRGPESLRMLYLIYALKLLFWNQVFIIRGNHELKRINRRYGFYAECLETYPKGEGQTIYDSHNEFFGYLPFIGRVNKKIVCMHGGILEDPKFDLAKFMELLTTHVSELSPEDQKKYEEFSWNDPDRREECANNLPQKEYGSSNIECNSNILFRPKFDKTENRGKLFNEAATDQFCGRMQVDLVQQKFGFDIHKKTSPCCTVFSAPMYDDCENTGAVMGVIPTEDGMGIADIFIIQFDPDANGDPDEEEEEEADDKTIDSEECVTKTATAPGRTVTVPGRTLGGTVKALGGTATVIGGAATVIGVFSLAATGGTFYVKRIRSSESTQQQRDSFAEKSNIISRLINGVSTSESMEPGPFDEKQLINELFPYGDNSEGLDVTDDIDAIINVMGSECTGDNGCKVNKEMMEKLDEKWDFDPKKLQLPTAIPVGSNIMDVPTSFDKLKKDNYANIFLEMITLTRAAEDSTMWGHKMGAAGIPLKNSDAYISELTKFSSMINVADHLDGRVNTLKTISSVVPLQQFKIDLDAAQAKYHKLMSVATPDFIKNLKSKLEKLAEMDPKSNENKLITAGFYNGFEDMKNVLKDDENAWLKEALNLGKDLNELKLKLKPLKGLVEKLEPLNKVWKEVNFDSAQKSIYDMQLFVNNLDVFSKASNTLSSVQTCLKDVNTGLKFNIDFPESVEILQSISAQLPLLKSSVDEFATDDIKQALKTIFGFFEPNQYNRTQFKAELEKVPGIDHLVGKLTKLQTALEGVDAEKLRKAYSLVNEFDSKIMNPFKTWLGNLDFLAISTCLKGQNTKADFEKLYPKLEALMSTKPSQDQVDPVNKLTGGLKKLGMEMAKIKVSVPKKGRHRRRHANKEIVLESHQIKAKELGKVNTIIQKMIKVKAMENDVKTLIDGKAQIDAVIQKESDPKVKDKLNKLWNDNIVETLKGIQAVANGLAQEIKKKEIKMIKDFTPTYQVAANTTDSKVDIKKLASMLDGKIQNSNLAASLKNLKSLDLKFTKHNSATIKSYIEKVQEYFDLVFDVERGCDGESCEANEEDPNFWYYISAGVGGILLIGGVSTFFIVRHLKNKKKKMKSYDPSSVSDSSAMKPSKNGTKESKKNEKSEEAPKQDPKEPPKKDSKGPQKTVSKESKNPTKKSKKSTKKKTKKAVKKGFKPSYPEKTPVQLLKESGYEVYEIGLGLQVLVKDGKVFVETIASRNGECSQINDFLRKNLKEARRLQKETPNLLELNRANQTTNRKAQTEITIPAKLKNKEELIKKLVRGLLEKENYNRFINIPQRIERPITVVPWTKAILTRVGQDVPPVFEPRKDGFNMANWRNGTYIPYVTCCYIGEKHEIVAEVDPATMPTQSSVADSVRTMRTSDSASNLITAMEEKDPTVQLVDKAYAAMKKALGH</sequence>
<dbReference type="InterPro" id="IPR050341">
    <property type="entry name" value="PP1_catalytic_subunit"/>
</dbReference>